<gene>
    <name evidence="1" type="ORF">FY528_06720</name>
</gene>
<reference evidence="1 2" key="1">
    <citation type="submission" date="2019-08" db="EMBL/GenBank/DDBJ databases">
        <authorList>
            <person name="Seo M.-J."/>
        </authorList>
    </citation>
    <scope>NUCLEOTIDE SEQUENCE [LARGE SCALE GENOMIC DNA]</scope>
    <source>
        <strain evidence="1 2">KIGAM108</strain>
    </source>
</reference>
<keyword evidence="2" id="KW-1185">Reference proteome</keyword>
<comment type="caution">
    <text evidence="1">The sequence shown here is derived from an EMBL/GenBank/DDBJ whole genome shotgun (WGS) entry which is preliminary data.</text>
</comment>
<dbReference type="AlphaFoldDB" id="A0A5D6V776"/>
<evidence type="ECO:0000313" key="2">
    <source>
        <dbReference type="Proteomes" id="UP000322791"/>
    </source>
</evidence>
<sequence length="830" mass="87609">MKQLSALKSTPQLPAHPQPTMRWLLLAGLLLFLLLVHTSRAQAQVVRTVGSGGEYATLAEALQGLSSTDAYEIQLLSGTFTEDVTITGAFPGAAALTIKPGAGSMVVWEGTLKLEDGAVNVTVDGNNGTTARALTLRQPDAARSTVQFADNAQTVVLRDLIIQGSTASAGSGVVVFGTRNRSIQLLGNQIGNVPGAALPANLVYTASTTPATLNEQITLRKNELFNFSATGVQVGSGNGGGWLISENNFYYNQTPAPATAQTAIDFQPGATSDGNTITYNTIGGRNVTASGIWENTGADDFQGIVVSCGTGTGALVNTLSNNVIRNISLTRQNTSQALTALLVEAGRVELTANTISGVANTGSEGVNSLVARGHVVLSDFTVNSGQIMAVERGLLDVQNNLTNSGILNHTGGNMLVQGNFTNNGTFAQTQGDLEVKGDMVNRNIFNCTTGAVKLTGNRDQKVSGGSYFNLEVNGTGTKTLTGGLIVYNGIQMTQGILNTGSFRISLGLLANVVETDASYILGKVEASGRAPEEGKAEDFGNIGLIFTPQTGATLPGYMMVVRTTGTAVTGQIQRYFDLEADVMTDLKASMVIKYLPHEALFLNLGRLEFLRSTDNGGTWTPEGITSRGTNVAELGLVTGLGRWSLGVFDKPLPVTLTAFQVRAEGANAVVTWTTATEVNNHGFGVEVSTDGRTFRTLGFVPAAGRGQQYRFVDTEKQKAGLRYYRLRQQDVNGRSTHTEARTVAFGPLRLALAAYPNPFAGNLDLTVTTPASGVATLRLVDALGRTVWTSTQRVQPGATQLVAAPECQAGTYLLEATLNGQVLRQRVVRR</sequence>
<accession>A0A5D6V776</accession>
<dbReference type="SUPFAM" id="SSF51126">
    <property type="entry name" value="Pectin lyase-like"/>
    <property type="match status" value="1"/>
</dbReference>
<dbReference type="InterPro" id="IPR011050">
    <property type="entry name" value="Pectin_lyase_fold/virulence"/>
</dbReference>
<dbReference type="Proteomes" id="UP000322791">
    <property type="component" value="Unassembled WGS sequence"/>
</dbReference>
<dbReference type="RefSeq" id="WP_149070231.1">
    <property type="nucleotide sequence ID" value="NZ_VTHL01000005.1"/>
</dbReference>
<dbReference type="EMBL" id="VTHL01000005">
    <property type="protein sequence ID" value="TYZ11386.1"/>
    <property type="molecule type" value="Genomic_DNA"/>
</dbReference>
<dbReference type="InterPro" id="IPR026444">
    <property type="entry name" value="Secre_tail"/>
</dbReference>
<proteinExistence type="predicted"/>
<dbReference type="NCBIfam" id="TIGR04183">
    <property type="entry name" value="Por_Secre_tail"/>
    <property type="match status" value="1"/>
</dbReference>
<evidence type="ECO:0000313" key="1">
    <source>
        <dbReference type="EMBL" id="TYZ11386.1"/>
    </source>
</evidence>
<organism evidence="1 2">
    <name type="scientific">Hymenobacter lutimineralis</name>
    <dbReference type="NCBI Taxonomy" id="2606448"/>
    <lineage>
        <taxon>Bacteria</taxon>
        <taxon>Pseudomonadati</taxon>
        <taxon>Bacteroidota</taxon>
        <taxon>Cytophagia</taxon>
        <taxon>Cytophagales</taxon>
        <taxon>Hymenobacteraceae</taxon>
        <taxon>Hymenobacter</taxon>
    </lineage>
</organism>
<dbReference type="SUPFAM" id="SSF50939">
    <property type="entry name" value="Sialidases"/>
    <property type="match status" value="1"/>
</dbReference>
<name>A0A5D6V776_9BACT</name>
<protein>
    <submittedName>
        <fullName evidence="1">T9SS type A sorting domain-containing protein</fullName>
    </submittedName>
</protein>
<dbReference type="InterPro" id="IPR036278">
    <property type="entry name" value="Sialidase_sf"/>
</dbReference>